<name>A0ABM7G6G9_9SPHN</name>
<comment type="PTM">
    <text evidence="5">Phosphorylated by CheA. Phosphorylation of the N-terminal regulatory domain activates the methylesterase activity.</text>
</comment>
<dbReference type="Gene3D" id="3.40.50.2300">
    <property type="match status" value="1"/>
</dbReference>
<evidence type="ECO:0000256" key="4">
    <source>
        <dbReference type="ARBA" id="ARBA00048267"/>
    </source>
</evidence>
<evidence type="ECO:0000256" key="3">
    <source>
        <dbReference type="ARBA" id="ARBA00022801"/>
    </source>
</evidence>
<dbReference type="InterPro" id="IPR000673">
    <property type="entry name" value="Sig_transdc_resp-reg_Me-estase"/>
</dbReference>
<evidence type="ECO:0000256" key="2">
    <source>
        <dbReference type="ARBA" id="ARBA00022500"/>
    </source>
</evidence>
<feature type="domain" description="CheB-type methylesterase" evidence="9">
    <location>
        <begin position="158"/>
        <end position="355"/>
    </location>
</feature>
<proteinExistence type="inferred from homology"/>
<feature type="modified residue" description="4-aspartylphosphate" evidence="5 7">
    <location>
        <position position="41"/>
    </location>
</feature>
<dbReference type="PANTHER" id="PTHR42872">
    <property type="entry name" value="PROTEIN-GLUTAMATE METHYLESTERASE/PROTEIN-GLUTAMINE GLUTAMINASE"/>
    <property type="match status" value="1"/>
</dbReference>
<dbReference type="Proteomes" id="UP001059971">
    <property type="component" value="Chromosome 1"/>
</dbReference>
<accession>A0ABM7G6G9</accession>
<dbReference type="InterPro" id="IPR008248">
    <property type="entry name" value="CheB-like"/>
</dbReference>
<evidence type="ECO:0000256" key="7">
    <source>
        <dbReference type="PROSITE-ProRule" id="PRU00169"/>
    </source>
</evidence>
<dbReference type="PANTHER" id="PTHR42872:SF6">
    <property type="entry name" value="PROTEIN-GLUTAMATE METHYLESTERASE_PROTEIN-GLUTAMINE GLUTAMINASE"/>
    <property type="match status" value="1"/>
</dbReference>
<dbReference type="CDD" id="cd16432">
    <property type="entry name" value="CheB_Rec"/>
    <property type="match status" value="1"/>
</dbReference>
<dbReference type="HAMAP" id="MF_00099">
    <property type="entry name" value="CheB_chemtxs"/>
    <property type="match status" value="1"/>
</dbReference>
<keyword evidence="3 5" id="KW-0378">Hydrolase</keyword>
<evidence type="ECO:0000313" key="10">
    <source>
        <dbReference type="EMBL" id="BBF70900.1"/>
    </source>
</evidence>
<dbReference type="Pfam" id="PF01339">
    <property type="entry name" value="CheB_methylest"/>
    <property type="match status" value="1"/>
</dbReference>
<comment type="catalytic activity">
    <reaction evidence="5">
        <text>L-glutaminyl-[protein] + H2O = L-glutamyl-[protein] + NH4(+)</text>
        <dbReference type="Rhea" id="RHEA:16441"/>
        <dbReference type="Rhea" id="RHEA-COMP:10207"/>
        <dbReference type="Rhea" id="RHEA-COMP:10208"/>
        <dbReference type="ChEBI" id="CHEBI:15377"/>
        <dbReference type="ChEBI" id="CHEBI:28938"/>
        <dbReference type="ChEBI" id="CHEBI:29973"/>
        <dbReference type="ChEBI" id="CHEBI:30011"/>
        <dbReference type="EC" id="3.5.1.44"/>
    </reaction>
</comment>
<dbReference type="PIRSF" id="PIRSF000876">
    <property type="entry name" value="RR_chemtxs_CheB"/>
    <property type="match status" value="1"/>
</dbReference>
<keyword evidence="2 5" id="KW-0145">Chemotaxis</keyword>
<keyword evidence="1 5" id="KW-0963">Cytoplasm</keyword>
<dbReference type="InterPro" id="IPR011006">
    <property type="entry name" value="CheY-like_superfamily"/>
</dbReference>
<protein>
    <recommendedName>
        <fullName evidence="5">Protein-glutamate methylesterase/protein-glutamine glutaminase</fullName>
        <ecNumber evidence="5">3.1.1.61</ecNumber>
        <ecNumber evidence="5">3.5.1.44</ecNumber>
    </recommendedName>
</protein>
<dbReference type="Gene3D" id="3.40.50.180">
    <property type="entry name" value="Methylesterase CheB, C-terminal domain"/>
    <property type="match status" value="1"/>
</dbReference>
<dbReference type="EMBL" id="AP018817">
    <property type="protein sequence ID" value="BBF70900.1"/>
    <property type="molecule type" value="Genomic_DNA"/>
</dbReference>
<comment type="domain">
    <text evidence="5">Contains a C-terminal catalytic domain, and an N-terminal region which modulates catalytic activity.</text>
</comment>
<dbReference type="InterPro" id="IPR001789">
    <property type="entry name" value="Sig_transdc_resp-reg_receiver"/>
</dbReference>
<comment type="subcellular location">
    <subcellularLocation>
        <location evidence="5">Cytoplasm</location>
    </subcellularLocation>
</comment>
<evidence type="ECO:0000259" key="9">
    <source>
        <dbReference type="PROSITE" id="PS50122"/>
    </source>
</evidence>
<evidence type="ECO:0000256" key="5">
    <source>
        <dbReference type="HAMAP-Rule" id="MF_00099"/>
    </source>
</evidence>
<sequence length="355" mass="37757">MRRLLLDIFSGAGGFDIDVAKNGEEAIDLLHRFKPDVVTLDIHMPGMDGLQCLDRIMVERPTPVVMISALTAEGADETLEAMALGAIDFIGKPRGPISIEIEGVTELLIEKVRSAAQAKISRTTRLTDRVRLRSALVQPKSKPRTGAVPAAKPRPIKPLPERSSADGLVLIGTSTGGPAALDVVLAGIPADFPWPVVIAQHMPKSFTGALARRLDRFCALTVIEVTKSEPLRPGHAYIGRGDADLLISRRGASLIALAAPSASELHWHPSVDRLVESAMQYLGPERLIGVLMTGMGNDGAREMAELARKGGRTIAEAEETAVVWGMPGALVAAGGADHIEPLDAIAARLNMLVGR</sequence>
<feature type="active site" evidence="5 6">
    <location>
        <position position="298"/>
    </location>
</feature>
<evidence type="ECO:0000256" key="6">
    <source>
        <dbReference type="PROSITE-ProRule" id="PRU00050"/>
    </source>
</evidence>
<comment type="function">
    <text evidence="5">Involved in chemotaxis. Part of a chemotaxis signal transduction system that modulates chemotaxis in response to various stimuli. Catalyzes the demethylation of specific methylglutamate residues introduced into the chemoreceptors (methyl-accepting chemotaxis proteins or MCP) by CheR. Also mediates the irreversible deamidation of specific glutamine residues to glutamic acid.</text>
</comment>
<organism evidence="10 11">
    <name type="scientific">Sphingomonas bisphenolicum</name>
    <dbReference type="NCBI Taxonomy" id="296544"/>
    <lineage>
        <taxon>Bacteria</taxon>
        <taxon>Pseudomonadati</taxon>
        <taxon>Pseudomonadota</taxon>
        <taxon>Alphaproteobacteria</taxon>
        <taxon>Sphingomonadales</taxon>
        <taxon>Sphingomonadaceae</taxon>
        <taxon>Sphingomonas</taxon>
    </lineage>
</organism>
<feature type="active site" evidence="5 6">
    <location>
        <position position="201"/>
    </location>
</feature>
<dbReference type="NCBIfam" id="NF001965">
    <property type="entry name" value="PRK00742.1"/>
    <property type="match status" value="1"/>
</dbReference>
<evidence type="ECO:0000259" key="8">
    <source>
        <dbReference type="PROSITE" id="PS50110"/>
    </source>
</evidence>
<dbReference type="Pfam" id="PF00072">
    <property type="entry name" value="Response_reg"/>
    <property type="match status" value="1"/>
</dbReference>
<dbReference type="PROSITE" id="PS50122">
    <property type="entry name" value="CHEB"/>
    <property type="match status" value="1"/>
</dbReference>
<dbReference type="EC" id="3.1.1.61" evidence="5"/>
<gene>
    <name evidence="10" type="primary">cheB3</name>
    <name evidence="5" type="synonym">cheB</name>
    <name evidence="10" type="ORF">SBA_ch1_31000</name>
</gene>
<dbReference type="CDD" id="cd17541">
    <property type="entry name" value="REC_CheB-like"/>
    <property type="match status" value="1"/>
</dbReference>
<dbReference type="SMART" id="SM00448">
    <property type="entry name" value="REC"/>
    <property type="match status" value="1"/>
</dbReference>
<evidence type="ECO:0000313" key="11">
    <source>
        <dbReference type="Proteomes" id="UP001059971"/>
    </source>
</evidence>
<keyword evidence="5 7" id="KW-0597">Phosphoprotein</keyword>
<dbReference type="EC" id="3.5.1.44" evidence="5"/>
<feature type="domain" description="Response regulatory" evidence="8">
    <location>
        <begin position="1"/>
        <end position="107"/>
    </location>
</feature>
<dbReference type="InterPro" id="IPR035909">
    <property type="entry name" value="CheB_C"/>
</dbReference>
<comment type="similarity">
    <text evidence="5">Belongs to the CheB family.</text>
</comment>
<dbReference type="SUPFAM" id="SSF52172">
    <property type="entry name" value="CheY-like"/>
    <property type="match status" value="1"/>
</dbReference>
<dbReference type="PROSITE" id="PS50110">
    <property type="entry name" value="RESPONSE_REGULATORY"/>
    <property type="match status" value="1"/>
</dbReference>
<keyword evidence="11" id="KW-1185">Reference proteome</keyword>
<evidence type="ECO:0000256" key="1">
    <source>
        <dbReference type="ARBA" id="ARBA00022490"/>
    </source>
</evidence>
<reference evidence="10" key="1">
    <citation type="submission" date="2018-07" db="EMBL/GenBank/DDBJ databases">
        <title>Complete genome sequence of Sphingomonas bisphenolicum strain AO1, a bisphenol A degradative bacterium isolated from Japanese farm field.</title>
        <authorList>
            <person name="Murakami M."/>
            <person name="Koh M."/>
            <person name="Koba S."/>
            <person name="Matsumura Y."/>
        </authorList>
    </citation>
    <scope>NUCLEOTIDE SEQUENCE</scope>
    <source>
        <strain evidence="10">AO1</strain>
    </source>
</reference>
<comment type="catalytic activity">
    <reaction evidence="4 5">
        <text>[protein]-L-glutamate 5-O-methyl ester + H2O = L-glutamyl-[protein] + methanol + H(+)</text>
        <dbReference type="Rhea" id="RHEA:23236"/>
        <dbReference type="Rhea" id="RHEA-COMP:10208"/>
        <dbReference type="Rhea" id="RHEA-COMP:10311"/>
        <dbReference type="ChEBI" id="CHEBI:15377"/>
        <dbReference type="ChEBI" id="CHEBI:15378"/>
        <dbReference type="ChEBI" id="CHEBI:17790"/>
        <dbReference type="ChEBI" id="CHEBI:29973"/>
        <dbReference type="ChEBI" id="CHEBI:82795"/>
        <dbReference type="EC" id="3.1.1.61"/>
    </reaction>
</comment>
<dbReference type="SUPFAM" id="SSF52738">
    <property type="entry name" value="Methylesterase CheB, C-terminal domain"/>
    <property type="match status" value="1"/>
</dbReference>
<feature type="active site" evidence="5 6">
    <location>
        <position position="174"/>
    </location>
</feature>